<dbReference type="EMBL" id="BPLR01021672">
    <property type="protein sequence ID" value="GIX92251.1"/>
    <property type="molecule type" value="Genomic_DNA"/>
</dbReference>
<dbReference type="Gene3D" id="1.20.272.10">
    <property type="match status" value="1"/>
</dbReference>
<reference evidence="2 3" key="1">
    <citation type="submission" date="2021-06" db="EMBL/GenBank/DDBJ databases">
        <title>Caerostris extrusa draft genome.</title>
        <authorList>
            <person name="Kono N."/>
            <person name="Arakawa K."/>
        </authorList>
    </citation>
    <scope>NUCLEOTIDE SEQUENCE [LARGE SCALE GENOMIC DNA]</scope>
</reference>
<protein>
    <submittedName>
        <fullName evidence="2">Replication factor C subunit 4</fullName>
    </submittedName>
</protein>
<dbReference type="AlphaFoldDB" id="A0AAV4P5E3"/>
<proteinExistence type="predicted"/>
<organism evidence="2 3">
    <name type="scientific">Caerostris extrusa</name>
    <name type="common">Bark spider</name>
    <name type="synonym">Caerostris bankana</name>
    <dbReference type="NCBI Taxonomy" id="172846"/>
    <lineage>
        <taxon>Eukaryota</taxon>
        <taxon>Metazoa</taxon>
        <taxon>Ecdysozoa</taxon>
        <taxon>Arthropoda</taxon>
        <taxon>Chelicerata</taxon>
        <taxon>Arachnida</taxon>
        <taxon>Araneae</taxon>
        <taxon>Araneomorphae</taxon>
        <taxon>Entelegynae</taxon>
        <taxon>Araneoidea</taxon>
        <taxon>Araneidae</taxon>
        <taxon>Caerostris</taxon>
    </lineage>
</organism>
<accession>A0AAV4P5E3</accession>
<dbReference type="GO" id="GO:0003677">
    <property type="term" value="F:DNA binding"/>
    <property type="evidence" value="ECO:0007669"/>
    <property type="project" value="InterPro"/>
</dbReference>
<keyword evidence="1" id="KW-0472">Membrane</keyword>
<gene>
    <name evidence="2" type="primary">Rfc4</name>
    <name evidence="2" type="ORF">CEXT_244311</name>
</gene>
<sequence length="126" mass="13879">MNGKPCPSFKIVILDEADSMTSAAQVIDSVIDFSEGDLKKAITLLQSAHRLKGDEGVSVNDIADISGNLGYEGYTTGQVINQLHDEIVFHDSLNDKQKSAICERIAALFFIINRILFILPYLLFGF</sequence>
<feature type="transmembrane region" description="Helical" evidence="1">
    <location>
        <begin position="105"/>
        <end position="124"/>
    </location>
</feature>
<dbReference type="InterPro" id="IPR008921">
    <property type="entry name" value="DNA_pol3_clamp-load_cplx_C"/>
</dbReference>
<dbReference type="SUPFAM" id="SSF48019">
    <property type="entry name" value="post-AAA+ oligomerization domain-like"/>
    <property type="match status" value="1"/>
</dbReference>
<name>A0AAV4P5E3_CAEEX</name>
<evidence type="ECO:0000256" key="1">
    <source>
        <dbReference type="SAM" id="Phobius"/>
    </source>
</evidence>
<comment type="caution">
    <text evidence="2">The sequence shown here is derived from an EMBL/GenBank/DDBJ whole genome shotgun (WGS) entry which is preliminary data.</text>
</comment>
<dbReference type="Proteomes" id="UP001054945">
    <property type="component" value="Unassembled WGS sequence"/>
</dbReference>
<keyword evidence="1" id="KW-0812">Transmembrane</keyword>
<keyword evidence="3" id="KW-1185">Reference proteome</keyword>
<keyword evidence="1" id="KW-1133">Transmembrane helix</keyword>
<evidence type="ECO:0000313" key="2">
    <source>
        <dbReference type="EMBL" id="GIX92251.1"/>
    </source>
</evidence>
<dbReference type="GO" id="GO:0006260">
    <property type="term" value="P:DNA replication"/>
    <property type="evidence" value="ECO:0007669"/>
    <property type="project" value="InterPro"/>
</dbReference>
<evidence type="ECO:0000313" key="3">
    <source>
        <dbReference type="Proteomes" id="UP001054945"/>
    </source>
</evidence>